<evidence type="ECO:0000256" key="8">
    <source>
        <dbReference type="PROSITE-ProRule" id="PRU10141"/>
    </source>
</evidence>
<dbReference type="GO" id="GO:0005524">
    <property type="term" value="F:ATP binding"/>
    <property type="evidence" value="ECO:0007669"/>
    <property type="project" value="UniProtKB-UniRule"/>
</dbReference>
<dbReference type="FunFam" id="1.10.510.10:FF:000021">
    <property type="entry name" value="Serine/threonine protein kinase"/>
    <property type="match status" value="1"/>
</dbReference>
<reference evidence="12 13" key="1">
    <citation type="submission" date="2019-02" db="EMBL/GenBank/DDBJ databases">
        <title>Deep-cultivation of Planctomycetes and their phenomic and genomic characterization uncovers novel biology.</title>
        <authorList>
            <person name="Wiegand S."/>
            <person name="Jogler M."/>
            <person name="Boedeker C."/>
            <person name="Pinto D."/>
            <person name="Vollmers J."/>
            <person name="Rivas-Marin E."/>
            <person name="Kohn T."/>
            <person name="Peeters S.H."/>
            <person name="Heuer A."/>
            <person name="Rast P."/>
            <person name="Oberbeckmann S."/>
            <person name="Bunk B."/>
            <person name="Jeske O."/>
            <person name="Meyerdierks A."/>
            <person name="Storesund J.E."/>
            <person name="Kallscheuer N."/>
            <person name="Luecker S."/>
            <person name="Lage O.M."/>
            <person name="Pohl T."/>
            <person name="Merkel B.J."/>
            <person name="Hornburger P."/>
            <person name="Mueller R.-W."/>
            <person name="Bruemmer F."/>
            <person name="Labrenz M."/>
            <person name="Spormann A.M."/>
            <person name="Op den Camp H."/>
            <person name="Overmann J."/>
            <person name="Amann R."/>
            <person name="Jetten M.S.M."/>
            <person name="Mascher T."/>
            <person name="Medema M.H."/>
            <person name="Devos D.P."/>
            <person name="Kaster A.-K."/>
            <person name="Ovreas L."/>
            <person name="Rohde M."/>
            <person name="Galperin M.Y."/>
            <person name="Jogler C."/>
        </authorList>
    </citation>
    <scope>NUCLEOTIDE SEQUENCE [LARGE SCALE GENOMIC DNA]</scope>
    <source>
        <strain evidence="12 13">ETA_A1</strain>
    </source>
</reference>
<evidence type="ECO:0000256" key="9">
    <source>
        <dbReference type="SAM" id="MobiDB-lite"/>
    </source>
</evidence>
<keyword evidence="2" id="KW-0723">Serine/threonine-protein kinase</keyword>
<evidence type="ECO:0000256" key="3">
    <source>
        <dbReference type="ARBA" id="ARBA00022679"/>
    </source>
</evidence>
<dbReference type="EC" id="2.7.11.1" evidence="1"/>
<dbReference type="PROSITE" id="PS50011">
    <property type="entry name" value="PROTEIN_KINASE_DOM"/>
    <property type="match status" value="1"/>
</dbReference>
<evidence type="ECO:0000256" key="2">
    <source>
        <dbReference type="ARBA" id="ARBA00022527"/>
    </source>
</evidence>
<dbReference type="Pfam" id="PF00069">
    <property type="entry name" value="Pkinase"/>
    <property type="match status" value="1"/>
</dbReference>
<dbReference type="Gene3D" id="3.40.50.2300">
    <property type="match status" value="1"/>
</dbReference>
<dbReference type="PANTHER" id="PTHR43289">
    <property type="entry name" value="MITOGEN-ACTIVATED PROTEIN KINASE KINASE KINASE 20-RELATED"/>
    <property type="match status" value="1"/>
</dbReference>
<feature type="binding site" evidence="8">
    <location>
        <position position="98"/>
    </location>
    <ligand>
        <name>ATP</name>
        <dbReference type="ChEBI" id="CHEBI:30616"/>
    </ligand>
</feature>
<keyword evidence="5 12" id="KW-0418">Kinase</keyword>
<dbReference type="GO" id="GO:0000160">
    <property type="term" value="P:phosphorelay signal transduction system"/>
    <property type="evidence" value="ECO:0007669"/>
    <property type="project" value="InterPro"/>
</dbReference>
<dbReference type="AlphaFoldDB" id="A0A517XWU9"/>
<evidence type="ECO:0000256" key="5">
    <source>
        <dbReference type="ARBA" id="ARBA00022777"/>
    </source>
</evidence>
<dbReference type="KEGG" id="uli:ETAA1_39500"/>
<organism evidence="12 13">
    <name type="scientific">Urbifossiella limnaea</name>
    <dbReference type="NCBI Taxonomy" id="2528023"/>
    <lineage>
        <taxon>Bacteria</taxon>
        <taxon>Pseudomonadati</taxon>
        <taxon>Planctomycetota</taxon>
        <taxon>Planctomycetia</taxon>
        <taxon>Gemmatales</taxon>
        <taxon>Gemmataceae</taxon>
        <taxon>Urbifossiella</taxon>
    </lineage>
</organism>
<dbReference type="OrthoDB" id="6111975at2"/>
<dbReference type="SUPFAM" id="SSF52172">
    <property type="entry name" value="CheY-like"/>
    <property type="match status" value="1"/>
</dbReference>
<dbReference type="PANTHER" id="PTHR43289:SF6">
    <property type="entry name" value="SERINE_THREONINE-PROTEIN KINASE NEKL-3"/>
    <property type="match status" value="1"/>
</dbReference>
<dbReference type="InterPro" id="IPR017441">
    <property type="entry name" value="Protein_kinase_ATP_BS"/>
</dbReference>
<dbReference type="SMART" id="SM00220">
    <property type="entry name" value="S_TKc"/>
    <property type="match status" value="1"/>
</dbReference>
<sequence length="519" mass="54448">MTRATRGVVSAAEFAQRVTLSGLLDPADIPPAADGATAARMLVEAGKLTAFQAEAILGERFEELRIGNYEVLDRLGAGGMGAVFKARHRRMKRVVALKVLSREGARSGTLAERFQREVETLARLAHPNIVMAYDADEAEAGPFLVMELVTGRDLASEVADRGPLPVEDAVDRILQASRGLEYAHAQGIVHRDIKPGNILRDTEGLVKVADLGLARLNEPANPAANLSLTQAGTVVGTAEYMPPEQAVDSGEVDHRADVYSLGCTLFFLLTGRAPYQAASIMSMFLKHRDEPVPSVRALRPAVPAELDAVFQRMAAKAPADRYQSMTEVAAALERVRANLSPANVGTGEWSAMPPASAVPPGKTRVIDRNSPAGSSESTGEFALSPPSTATAAPASGVAGRTVVLAEPSRTQAGIIRRYLQQLGAANVHAAESGAEALALAKREGAAVVVSSMHLKDMTGAQLATALLADPSCAGVGFVLATSEADGQAPGAVPTSPRVVVMPKPFDAERLARSVAAVVR</sequence>
<dbReference type="PROSITE" id="PS50110">
    <property type="entry name" value="RESPONSE_REGULATORY"/>
    <property type="match status" value="1"/>
</dbReference>
<evidence type="ECO:0000259" key="10">
    <source>
        <dbReference type="PROSITE" id="PS50011"/>
    </source>
</evidence>
<keyword evidence="6 8" id="KW-0067">ATP-binding</keyword>
<evidence type="ECO:0000256" key="4">
    <source>
        <dbReference type="ARBA" id="ARBA00022741"/>
    </source>
</evidence>
<protein>
    <recommendedName>
        <fullName evidence="1">non-specific serine/threonine protein kinase</fullName>
        <ecNumber evidence="1">2.7.11.1</ecNumber>
    </recommendedName>
</protein>
<gene>
    <name evidence="12" type="primary">pknB_39</name>
    <name evidence="12" type="ORF">ETAA1_39500</name>
</gene>
<comment type="caution">
    <text evidence="7">Lacks conserved residue(s) required for the propagation of feature annotation.</text>
</comment>
<dbReference type="Pfam" id="PF00072">
    <property type="entry name" value="Response_reg"/>
    <property type="match status" value="1"/>
</dbReference>
<dbReference type="Gene3D" id="3.30.200.20">
    <property type="entry name" value="Phosphorylase Kinase, domain 1"/>
    <property type="match status" value="1"/>
</dbReference>
<dbReference type="CDD" id="cd14014">
    <property type="entry name" value="STKc_PknB_like"/>
    <property type="match status" value="1"/>
</dbReference>
<evidence type="ECO:0000313" key="13">
    <source>
        <dbReference type="Proteomes" id="UP000319576"/>
    </source>
</evidence>
<feature type="region of interest" description="Disordered" evidence="9">
    <location>
        <begin position="367"/>
        <end position="396"/>
    </location>
</feature>
<proteinExistence type="predicted"/>
<keyword evidence="13" id="KW-1185">Reference proteome</keyword>
<dbReference type="Proteomes" id="UP000319576">
    <property type="component" value="Chromosome"/>
</dbReference>
<dbReference type="InterPro" id="IPR011009">
    <property type="entry name" value="Kinase-like_dom_sf"/>
</dbReference>
<evidence type="ECO:0000259" key="11">
    <source>
        <dbReference type="PROSITE" id="PS50110"/>
    </source>
</evidence>
<dbReference type="GO" id="GO:0004674">
    <property type="term" value="F:protein serine/threonine kinase activity"/>
    <property type="evidence" value="ECO:0007669"/>
    <property type="project" value="UniProtKB-KW"/>
</dbReference>
<name>A0A517XWU9_9BACT</name>
<evidence type="ECO:0000256" key="1">
    <source>
        <dbReference type="ARBA" id="ARBA00012513"/>
    </source>
</evidence>
<dbReference type="EMBL" id="CP036273">
    <property type="protein sequence ID" value="QDU21975.1"/>
    <property type="molecule type" value="Genomic_DNA"/>
</dbReference>
<dbReference type="SMART" id="SM00448">
    <property type="entry name" value="REC"/>
    <property type="match status" value="1"/>
</dbReference>
<accession>A0A517XWU9</accession>
<dbReference type="RefSeq" id="WP_145241326.1">
    <property type="nucleotide sequence ID" value="NZ_CP036273.1"/>
</dbReference>
<dbReference type="InterPro" id="IPR000719">
    <property type="entry name" value="Prot_kinase_dom"/>
</dbReference>
<evidence type="ECO:0000313" key="12">
    <source>
        <dbReference type="EMBL" id="QDU21975.1"/>
    </source>
</evidence>
<keyword evidence="4 8" id="KW-0547">Nucleotide-binding</keyword>
<feature type="domain" description="Protein kinase" evidence="10">
    <location>
        <begin position="69"/>
        <end position="335"/>
    </location>
</feature>
<dbReference type="Gene3D" id="1.10.510.10">
    <property type="entry name" value="Transferase(Phosphotransferase) domain 1"/>
    <property type="match status" value="1"/>
</dbReference>
<dbReference type="InterPro" id="IPR001789">
    <property type="entry name" value="Sig_transdc_resp-reg_receiver"/>
</dbReference>
<dbReference type="InterPro" id="IPR011006">
    <property type="entry name" value="CheY-like_superfamily"/>
</dbReference>
<feature type="compositionally biased region" description="Low complexity" evidence="9">
    <location>
        <begin position="384"/>
        <end position="395"/>
    </location>
</feature>
<dbReference type="SUPFAM" id="SSF56112">
    <property type="entry name" value="Protein kinase-like (PK-like)"/>
    <property type="match status" value="1"/>
</dbReference>
<dbReference type="PROSITE" id="PS00107">
    <property type="entry name" value="PROTEIN_KINASE_ATP"/>
    <property type="match status" value="1"/>
</dbReference>
<evidence type="ECO:0000256" key="7">
    <source>
        <dbReference type="PROSITE-ProRule" id="PRU00169"/>
    </source>
</evidence>
<keyword evidence="3 12" id="KW-0808">Transferase</keyword>
<feature type="domain" description="Response regulatory" evidence="11">
    <location>
        <begin position="401"/>
        <end position="518"/>
    </location>
</feature>
<evidence type="ECO:0000256" key="6">
    <source>
        <dbReference type="ARBA" id="ARBA00022840"/>
    </source>
</evidence>